<dbReference type="STRING" id="395494.Galf_2769"/>
<protein>
    <submittedName>
        <fullName evidence="1">Uncharacterized protein</fullName>
    </submittedName>
</protein>
<organism evidence="1 2">
    <name type="scientific">Gallionella capsiferriformans (strain ES-2)</name>
    <name type="common">Gallionella ferruginea capsiferriformans (strain ES-2)</name>
    <dbReference type="NCBI Taxonomy" id="395494"/>
    <lineage>
        <taxon>Bacteria</taxon>
        <taxon>Pseudomonadati</taxon>
        <taxon>Pseudomonadota</taxon>
        <taxon>Betaproteobacteria</taxon>
        <taxon>Nitrosomonadales</taxon>
        <taxon>Gallionellaceae</taxon>
        <taxon>Gallionella</taxon>
    </lineage>
</organism>
<name>D9SDG6_GALCS</name>
<dbReference type="AlphaFoldDB" id="D9SDG6"/>
<gene>
    <name evidence="1" type="ordered locus">Galf_2769</name>
</gene>
<dbReference type="EMBL" id="CP002159">
    <property type="protein sequence ID" value="ADL56764.1"/>
    <property type="molecule type" value="Genomic_DNA"/>
</dbReference>
<reference evidence="1 2" key="1">
    <citation type="submission" date="2010-08" db="EMBL/GenBank/DDBJ databases">
        <title>Complete sequence of Gallionella capsiferriformans ES-2.</title>
        <authorList>
            <consortium name="US DOE Joint Genome Institute"/>
            <person name="Lucas S."/>
            <person name="Copeland A."/>
            <person name="Lapidus A."/>
            <person name="Cheng J.-F."/>
            <person name="Bruce D."/>
            <person name="Goodwin L."/>
            <person name="Pitluck S."/>
            <person name="Chertkov O."/>
            <person name="Davenport K.W."/>
            <person name="Detter J.C."/>
            <person name="Han C."/>
            <person name="Tapia R."/>
            <person name="Land M."/>
            <person name="Hauser L."/>
            <person name="Chang Y.-J."/>
            <person name="Jeffries C."/>
            <person name="Kyrpides N."/>
            <person name="Ivanova N."/>
            <person name="Mikhailova N."/>
            <person name="Shelobolina E.S."/>
            <person name="Picardal F."/>
            <person name="Roden E."/>
            <person name="Emerson D."/>
            <person name="Woyke T."/>
        </authorList>
    </citation>
    <scope>NUCLEOTIDE SEQUENCE [LARGE SCALE GENOMIC DNA]</scope>
    <source>
        <strain evidence="1 2">ES-2</strain>
    </source>
</reference>
<evidence type="ECO:0000313" key="2">
    <source>
        <dbReference type="Proteomes" id="UP000001235"/>
    </source>
</evidence>
<keyword evidence="2" id="KW-1185">Reference proteome</keyword>
<dbReference type="Proteomes" id="UP000001235">
    <property type="component" value="Chromosome"/>
</dbReference>
<sequence length="68" mass="8596">MLLEEMLIKRKNIELRIETLYFRKKNHDNSLNVKELYFFERQYNIIDRIIYYQRLDDLRKSVIKMAIR</sequence>
<accession>D9SDG6</accession>
<proteinExistence type="predicted"/>
<dbReference type="KEGG" id="gca:Galf_2769"/>
<evidence type="ECO:0000313" key="1">
    <source>
        <dbReference type="EMBL" id="ADL56764.1"/>
    </source>
</evidence>
<dbReference type="HOGENOM" id="CLU_2787905_0_0_4"/>